<protein>
    <submittedName>
        <fullName evidence="2">Uncharacterized protein</fullName>
    </submittedName>
</protein>
<dbReference type="OrthoDB" id="3828886at2"/>
<dbReference type="HOGENOM" id="CLU_135451_0_0_11"/>
<keyword evidence="3" id="KW-1185">Reference proteome</keyword>
<evidence type="ECO:0000313" key="3">
    <source>
        <dbReference type="Proteomes" id="UP000004691"/>
    </source>
</evidence>
<dbReference type="RefSeq" id="WP_006238756.1">
    <property type="nucleotide sequence ID" value="NZ_JH636049.1"/>
</dbReference>
<dbReference type="PROSITE" id="PS51257">
    <property type="entry name" value="PROKAR_LIPOPROTEIN"/>
    <property type="match status" value="1"/>
</dbReference>
<keyword evidence="1" id="KW-0732">Signal</keyword>
<name>I0V3A7_9PSEU</name>
<proteinExistence type="predicted"/>
<dbReference type="EMBL" id="JH636049">
    <property type="protein sequence ID" value="EID54610.1"/>
    <property type="molecule type" value="Genomic_DNA"/>
</dbReference>
<feature type="chain" id="PRO_5039228940" evidence="1">
    <location>
        <begin position="21"/>
        <end position="163"/>
    </location>
</feature>
<organism evidence="2 3">
    <name type="scientific">Saccharomonospora xinjiangensis XJ-54</name>
    <dbReference type="NCBI Taxonomy" id="882086"/>
    <lineage>
        <taxon>Bacteria</taxon>
        <taxon>Bacillati</taxon>
        <taxon>Actinomycetota</taxon>
        <taxon>Actinomycetes</taxon>
        <taxon>Pseudonocardiales</taxon>
        <taxon>Pseudonocardiaceae</taxon>
        <taxon>Saccharomonospora</taxon>
    </lineage>
</organism>
<dbReference type="Proteomes" id="UP000004691">
    <property type="component" value="Unassembled WGS sequence"/>
</dbReference>
<gene>
    <name evidence="2" type="ORF">SacxiDRAFT_2384</name>
</gene>
<sequence length="163" mass="16585">MRAFAVLPLLLLAGCGALPAGTDHVCTEIGASPGIGVDVAPGLAAHSAEVEVCEDGECRSSDAVLMPATEPVEEECDGTSPDDVCSARMRPTGGAAGFAQLSDLGEETVEVTLTLTDDAGRKVVSRTLAATPQWVYPNGPDCGAAGPQIQLAVDADGRVTVRH</sequence>
<evidence type="ECO:0000313" key="2">
    <source>
        <dbReference type="EMBL" id="EID54610.1"/>
    </source>
</evidence>
<accession>I0V3A7</accession>
<feature type="signal peptide" evidence="1">
    <location>
        <begin position="1"/>
        <end position="20"/>
    </location>
</feature>
<dbReference type="eggNOG" id="ENOG5033AXX">
    <property type="taxonomic scope" value="Bacteria"/>
</dbReference>
<dbReference type="AlphaFoldDB" id="I0V3A7"/>
<reference evidence="2 3" key="1">
    <citation type="submission" date="2012-01" db="EMBL/GenBank/DDBJ databases">
        <title>Improved High-Quality Draft sequence of Saccharomonospora xinjiangensis XJ-54.</title>
        <authorList>
            <consortium name="US DOE Joint Genome Institute"/>
            <person name="Lucas S."/>
            <person name="Han J."/>
            <person name="Lapidus A."/>
            <person name="Cheng J.-F."/>
            <person name="Goodwin L."/>
            <person name="Pitluck S."/>
            <person name="Peters L."/>
            <person name="Mikhailova N."/>
            <person name="Teshima H."/>
            <person name="Detter J.C."/>
            <person name="Han C."/>
            <person name="Tapia R."/>
            <person name="Land M."/>
            <person name="Hauser L."/>
            <person name="Kyrpides N."/>
            <person name="Ivanova N."/>
            <person name="Pagani I."/>
            <person name="Brambilla E.-M."/>
            <person name="Klenk H.-P."/>
            <person name="Woyke T."/>
        </authorList>
    </citation>
    <scope>NUCLEOTIDE SEQUENCE [LARGE SCALE GENOMIC DNA]</scope>
    <source>
        <strain evidence="2 3">XJ-54</strain>
    </source>
</reference>
<evidence type="ECO:0000256" key="1">
    <source>
        <dbReference type="SAM" id="SignalP"/>
    </source>
</evidence>